<dbReference type="PROSITE" id="PS51819">
    <property type="entry name" value="VOC"/>
    <property type="match status" value="1"/>
</dbReference>
<dbReference type="Gene3D" id="3.10.180.10">
    <property type="entry name" value="2,3-Dihydroxybiphenyl 1,2-Dioxygenase, domain 1"/>
    <property type="match status" value="1"/>
</dbReference>
<proteinExistence type="predicted"/>
<dbReference type="PANTHER" id="PTHR34109:SF1">
    <property type="entry name" value="VOC DOMAIN-CONTAINING PROTEIN"/>
    <property type="match status" value="1"/>
</dbReference>
<dbReference type="InterPro" id="IPR029068">
    <property type="entry name" value="Glyas_Bleomycin-R_OHBP_Dase"/>
</dbReference>
<dbReference type="EMBL" id="FMZO01000001">
    <property type="protein sequence ID" value="SDC16498.1"/>
    <property type="molecule type" value="Genomic_DNA"/>
</dbReference>
<reference evidence="3" key="1">
    <citation type="submission" date="2016-10" db="EMBL/GenBank/DDBJ databases">
        <authorList>
            <person name="Varghese N."/>
            <person name="Submissions S."/>
        </authorList>
    </citation>
    <scope>NUCLEOTIDE SEQUENCE [LARGE SCALE GENOMIC DNA]</scope>
    <source>
        <strain evidence="3">DSM 25811 / CCM 8410 / LMG 26954 / E90</strain>
    </source>
</reference>
<feature type="domain" description="VOC" evidence="1">
    <location>
        <begin position="4"/>
        <end position="128"/>
    </location>
</feature>
<dbReference type="AlphaFoldDB" id="A0A1G6JCN7"/>
<dbReference type="OrthoDB" id="9795306at2"/>
<dbReference type="SUPFAM" id="SSF54593">
    <property type="entry name" value="Glyoxalase/Bleomycin resistance protein/Dihydroxybiphenyl dioxygenase"/>
    <property type="match status" value="1"/>
</dbReference>
<sequence length="129" mass="14456">MNSSIFFAPELFIPNGIHDISFYEKAFGAVELRRFSNEDGSIHVSELSIDGAMLHLHEVTAKPYYFSPDAHHGTTVCIGLFVADVDHMMKSAIAAGATEISPAQDYDYGYRQGTVKDPFGHYWQLQQRL</sequence>
<organism evidence="2 3">
    <name type="scientific">Niabella drilacis (strain DSM 25811 / CCM 8410 / CCUG 62505 / LMG 26954 / E90)</name>
    <dbReference type="NCBI Taxonomy" id="1285928"/>
    <lineage>
        <taxon>Bacteria</taxon>
        <taxon>Pseudomonadati</taxon>
        <taxon>Bacteroidota</taxon>
        <taxon>Chitinophagia</taxon>
        <taxon>Chitinophagales</taxon>
        <taxon>Chitinophagaceae</taxon>
        <taxon>Niabella</taxon>
    </lineage>
</organism>
<accession>A0A1G6JCN7</accession>
<evidence type="ECO:0000259" key="1">
    <source>
        <dbReference type="PROSITE" id="PS51819"/>
    </source>
</evidence>
<dbReference type="PANTHER" id="PTHR34109">
    <property type="entry name" value="BNAUNNG04460D PROTEIN-RELATED"/>
    <property type="match status" value="1"/>
</dbReference>
<dbReference type="RefSeq" id="WP_090388425.1">
    <property type="nucleotide sequence ID" value="NZ_FMZO01000001.1"/>
</dbReference>
<dbReference type="InterPro" id="IPR037523">
    <property type="entry name" value="VOC_core"/>
</dbReference>
<dbReference type="Proteomes" id="UP000198757">
    <property type="component" value="Unassembled WGS sequence"/>
</dbReference>
<protein>
    <submittedName>
        <fullName evidence="2">PhnB protein</fullName>
    </submittedName>
</protein>
<dbReference type="Pfam" id="PF00903">
    <property type="entry name" value="Glyoxalase"/>
    <property type="match status" value="1"/>
</dbReference>
<evidence type="ECO:0000313" key="3">
    <source>
        <dbReference type="Proteomes" id="UP000198757"/>
    </source>
</evidence>
<dbReference type="CDD" id="cd07246">
    <property type="entry name" value="VOC_like"/>
    <property type="match status" value="1"/>
</dbReference>
<evidence type="ECO:0000313" key="2">
    <source>
        <dbReference type="EMBL" id="SDC16498.1"/>
    </source>
</evidence>
<keyword evidence="3" id="KW-1185">Reference proteome</keyword>
<name>A0A1G6JCN7_NIADE</name>
<dbReference type="InterPro" id="IPR004360">
    <property type="entry name" value="Glyas_Fos-R_dOase_dom"/>
</dbReference>
<dbReference type="STRING" id="1285928.SAMN04487894_101496"/>
<gene>
    <name evidence="2" type="ORF">SAMN04487894_101496</name>
</gene>